<dbReference type="STRING" id="2004952.A0A2C5YJM3"/>
<dbReference type="InterPro" id="IPR000760">
    <property type="entry name" value="Inositol_monophosphatase-like"/>
</dbReference>
<feature type="binding site" evidence="6">
    <location>
        <position position="126"/>
    </location>
    <ligand>
        <name>Mg(2+)</name>
        <dbReference type="ChEBI" id="CHEBI:18420"/>
        <label>1</label>
        <note>catalytic</note>
    </ligand>
</feature>
<comment type="similarity">
    <text evidence="2">Belongs to the inositol monophosphatase superfamily.</text>
</comment>
<dbReference type="GO" id="GO:0008441">
    <property type="term" value="F:3'(2'),5'-bisphosphate nucleotidase activity"/>
    <property type="evidence" value="ECO:0007669"/>
    <property type="project" value="TreeGrafter"/>
</dbReference>
<evidence type="ECO:0000313" key="8">
    <source>
        <dbReference type="Proteomes" id="UP000226431"/>
    </source>
</evidence>
<evidence type="ECO:0000256" key="4">
    <source>
        <dbReference type="ARBA" id="ARBA00022801"/>
    </source>
</evidence>
<reference evidence="7 8" key="1">
    <citation type="submission" date="2017-06" db="EMBL/GenBank/DDBJ databases">
        <title>Ant-infecting Ophiocordyceps genomes reveal a high diversity of potential behavioral manipulation genes and a possible major role for enterotoxins.</title>
        <authorList>
            <person name="De Bekker C."/>
            <person name="Evans H.C."/>
            <person name="Brachmann A."/>
            <person name="Hughes D.P."/>
        </authorList>
    </citation>
    <scope>NUCLEOTIDE SEQUENCE [LARGE SCALE GENOMIC DNA]</scope>
    <source>
        <strain evidence="7 8">Map16</strain>
    </source>
</reference>
<protein>
    <recommendedName>
        <fullName evidence="9">3'(2'),5'-bisphosphate nucleotidase</fullName>
    </recommendedName>
</protein>
<dbReference type="AlphaFoldDB" id="A0A2C5YJM3"/>
<dbReference type="OrthoDB" id="411145at2759"/>
<dbReference type="EMBL" id="NJES01000085">
    <property type="protein sequence ID" value="PHH78288.1"/>
    <property type="molecule type" value="Genomic_DNA"/>
</dbReference>
<dbReference type="GO" id="GO:0000103">
    <property type="term" value="P:sulfate assimilation"/>
    <property type="evidence" value="ECO:0007669"/>
    <property type="project" value="TreeGrafter"/>
</dbReference>
<gene>
    <name evidence="7" type="ORF">CDD80_7096</name>
</gene>
<feature type="binding site" evidence="6">
    <location>
        <position position="124"/>
    </location>
    <ligand>
        <name>Mg(2+)</name>
        <dbReference type="ChEBI" id="CHEBI:18420"/>
        <label>1</label>
        <note>catalytic</note>
    </ligand>
</feature>
<dbReference type="Gene3D" id="3.30.540.10">
    <property type="entry name" value="Fructose-1,6-Bisphosphatase, subunit A, domain 1"/>
    <property type="match status" value="1"/>
</dbReference>
<keyword evidence="5 6" id="KW-0460">Magnesium</keyword>
<comment type="cofactor">
    <cofactor evidence="1 6">
        <name>Mg(2+)</name>
        <dbReference type="ChEBI" id="CHEBI:18420"/>
    </cofactor>
</comment>
<feature type="binding site" evidence="6">
    <location>
        <position position="70"/>
    </location>
    <ligand>
        <name>Mg(2+)</name>
        <dbReference type="ChEBI" id="CHEBI:18420"/>
        <label>1</label>
        <note>catalytic</note>
    </ligand>
</feature>
<dbReference type="InterPro" id="IPR020583">
    <property type="entry name" value="Inositol_monoP_metal-BS"/>
</dbReference>
<feature type="binding site" evidence="6">
    <location>
        <position position="127"/>
    </location>
    <ligand>
        <name>Mg(2+)</name>
        <dbReference type="ChEBI" id="CHEBI:18420"/>
        <label>1</label>
        <note>catalytic</note>
    </ligand>
</feature>
<keyword evidence="4" id="KW-0378">Hydrolase</keyword>
<keyword evidence="8" id="KW-1185">Reference proteome</keyword>
<dbReference type="PANTHER" id="PTHR43200:SF2">
    <property type="entry name" value="3'(2'),5'-BISPHOSPHATE NUCLEOTIDASE"/>
    <property type="match status" value="1"/>
</dbReference>
<dbReference type="PROSITE" id="PS00629">
    <property type="entry name" value="IMP_1"/>
    <property type="match status" value="1"/>
</dbReference>
<organism evidence="7 8">
    <name type="scientific">Ophiocordyceps camponoti-rufipedis</name>
    <dbReference type="NCBI Taxonomy" id="2004952"/>
    <lineage>
        <taxon>Eukaryota</taxon>
        <taxon>Fungi</taxon>
        <taxon>Dikarya</taxon>
        <taxon>Ascomycota</taxon>
        <taxon>Pezizomycotina</taxon>
        <taxon>Sordariomycetes</taxon>
        <taxon>Hypocreomycetidae</taxon>
        <taxon>Hypocreales</taxon>
        <taxon>Ophiocordycipitaceae</taxon>
        <taxon>Ophiocordyceps</taxon>
    </lineage>
</organism>
<evidence type="ECO:0000256" key="2">
    <source>
        <dbReference type="ARBA" id="ARBA00009759"/>
    </source>
</evidence>
<comment type="caution">
    <text evidence="7">The sequence shown here is derived from an EMBL/GenBank/DDBJ whole genome shotgun (WGS) entry which is preliminary data.</text>
</comment>
<dbReference type="GO" id="GO:0046872">
    <property type="term" value="F:metal ion binding"/>
    <property type="evidence" value="ECO:0007669"/>
    <property type="project" value="UniProtKB-KW"/>
</dbReference>
<evidence type="ECO:0000256" key="3">
    <source>
        <dbReference type="ARBA" id="ARBA00022723"/>
    </source>
</evidence>
<evidence type="ECO:0008006" key="9">
    <source>
        <dbReference type="Google" id="ProtNLM"/>
    </source>
</evidence>
<dbReference type="InterPro" id="IPR051090">
    <property type="entry name" value="Inositol_monoP_superfamily"/>
</dbReference>
<name>A0A2C5YJM3_9HYPO</name>
<sequence>MSTPVPWARERQVAEAAVKLAAKLTKRVQSTVTEVSKADASPVTAADFAAQALLTLHIRRSFPHDAIVGEEDSSVLRSDAALCEKVYRLFREASDGGCSVEDMLDLIDVGGKGLGGEGRFWTMDPIDGTAAFLRGEQFAVSVALVEGGEEVVGVIACPNLKVHDGVISEAVVDEELGVVLSAVKGQGTTVTTLRLDSTESDPVLLPKLPAPESLRDLHIVDCPIGNPPGREIMRRLAAKVHAPFPGTDIWSSHVRYAALILGGGNVLGGWGRGDGFGWQGV</sequence>
<evidence type="ECO:0000256" key="6">
    <source>
        <dbReference type="PIRSR" id="PIRSR600760-2"/>
    </source>
</evidence>
<dbReference type="SUPFAM" id="SSF56655">
    <property type="entry name" value="Carbohydrate phosphatase"/>
    <property type="match status" value="1"/>
</dbReference>
<evidence type="ECO:0000313" key="7">
    <source>
        <dbReference type="EMBL" id="PHH78288.1"/>
    </source>
</evidence>
<proteinExistence type="inferred from homology"/>
<keyword evidence="3 6" id="KW-0479">Metal-binding</keyword>
<dbReference type="Pfam" id="PF00459">
    <property type="entry name" value="Inositol_P"/>
    <property type="match status" value="1"/>
</dbReference>
<evidence type="ECO:0000256" key="5">
    <source>
        <dbReference type="ARBA" id="ARBA00022842"/>
    </source>
</evidence>
<accession>A0A2C5YJM3</accession>
<dbReference type="Proteomes" id="UP000226431">
    <property type="component" value="Unassembled WGS sequence"/>
</dbReference>
<evidence type="ECO:0000256" key="1">
    <source>
        <dbReference type="ARBA" id="ARBA00001946"/>
    </source>
</evidence>
<dbReference type="PANTHER" id="PTHR43200">
    <property type="entry name" value="PHOSPHATASE"/>
    <property type="match status" value="1"/>
</dbReference>